<feature type="domain" description="UspA" evidence="2">
    <location>
        <begin position="2"/>
        <end position="51"/>
    </location>
</feature>
<dbReference type="RefSeq" id="WP_345564653.1">
    <property type="nucleotide sequence ID" value="NZ_BAABDQ010000009.1"/>
</dbReference>
<name>A0ABP6X4R0_9ACTN</name>
<feature type="region of interest" description="Disordered" evidence="1">
    <location>
        <begin position="70"/>
        <end position="91"/>
    </location>
</feature>
<reference evidence="4" key="1">
    <citation type="journal article" date="2019" name="Int. J. Syst. Evol. Microbiol.">
        <title>The Global Catalogue of Microorganisms (GCM) 10K type strain sequencing project: providing services to taxonomists for standard genome sequencing and annotation.</title>
        <authorList>
            <consortium name="The Broad Institute Genomics Platform"/>
            <consortium name="The Broad Institute Genome Sequencing Center for Infectious Disease"/>
            <person name="Wu L."/>
            <person name="Ma J."/>
        </authorList>
    </citation>
    <scope>NUCLEOTIDE SEQUENCE [LARGE SCALE GENOMIC DNA]</scope>
    <source>
        <strain evidence="4">JCM 17326</strain>
    </source>
</reference>
<evidence type="ECO:0000313" key="3">
    <source>
        <dbReference type="EMBL" id="GAA3560344.1"/>
    </source>
</evidence>
<feature type="compositionally biased region" description="Basic residues" evidence="1">
    <location>
        <begin position="71"/>
        <end position="82"/>
    </location>
</feature>
<dbReference type="InterPro" id="IPR006016">
    <property type="entry name" value="UspA"/>
</dbReference>
<keyword evidence="4" id="KW-1185">Reference proteome</keyword>
<protein>
    <recommendedName>
        <fullName evidence="2">UspA domain-containing protein</fullName>
    </recommendedName>
</protein>
<organism evidence="3 4">
    <name type="scientific">Nonomuraea rosea</name>
    <dbReference type="NCBI Taxonomy" id="638574"/>
    <lineage>
        <taxon>Bacteria</taxon>
        <taxon>Bacillati</taxon>
        <taxon>Actinomycetota</taxon>
        <taxon>Actinomycetes</taxon>
        <taxon>Streptosporangiales</taxon>
        <taxon>Streptosporangiaceae</taxon>
        <taxon>Nonomuraea</taxon>
    </lineage>
</organism>
<proteinExistence type="predicted"/>
<dbReference type="EMBL" id="BAABDQ010000009">
    <property type="protein sequence ID" value="GAA3560344.1"/>
    <property type="molecule type" value="Genomic_DNA"/>
</dbReference>
<evidence type="ECO:0000313" key="4">
    <source>
        <dbReference type="Proteomes" id="UP001500630"/>
    </source>
</evidence>
<comment type="caution">
    <text evidence="3">The sequence shown here is derived from an EMBL/GenBank/DDBJ whole genome shotgun (WGS) entry which is preliminary data.</text>
</comment>
<dbReference type="Proteomes" id="UP001500630">
    <property type="component" value="Unassembled WGS sequence"/>
</dbReference>
<dbReference type="Pfam" id="PF00582">
    <property type="entry name" value="Usp"/>
    <property type="match status" value="1"/>
</dbReference>
<dbReference type="SUPFAM" id="SSF52402">
    <property type="entry name" value="Adenine nucleotide alpha hydrolases-like"/>
    <property type="match status" value="1"/>
</dbReference>
<accession>A0ABP6X4R0</accession>
<dbReference type="Gene3D" id="3.40.50.620">
    <property type="entry name" value="HUPs"/>
    <property type="match status" value="1"/>
</dbReference>
<evidence type="ECO:0000256" key="1">
    <source>
        <dbReference type="SAM" id="MobiDB-lite"/>
    </source>
</evidence>
<gene>
    <name evidence="3" type="ORF">GCM10022419_046230</name>
</gene>
<sequence>MIIVGADGSRAALEAVGWAAREAALRGTALTVMHAVPRWVPDTTDGRYADVAAWMRRSGLDLLATAEGRARRGHPALRRRPASHPVTRVPP</sequence>
<evidence type="ECO:0000259" key="2">
    <source>
        <dbReference type="Pfam" id="PF00582"/>
    </source>
</evidence>
<dbReference type="InterPro" id="IPR014729">
    <property type="entry name" value="Rossmann-like_a/b/a_fold"/>
</dbReference>